<name>A0A285H2X6_9FIRM</name>
<protein>
    <submittedName>
        <fullName evidence="1">Uncharacterized protein</fullName>
    </submittedName>
</protein>
<evidence type="ECO:0000313" key="2">
    <source>
        <dbReference type="Proteomes" id="UP000219573"/>
    </source>
</evidence>
<proteinExistence type="predicted"/>
<organism evidence="1 2">
    <name type="scientific">Orenia metallireducens</name>
    <dbReference type="NCBI Taxonomy" id="1413210"/>
    <lineage>
        <taxon>Bacteria</taxon>
        <taxon>Bacillati</taxon>
        <taxon>Bacillota</taxon>
        <taxon>Clostridia</taxon>
        <taxon>Halanaerobiales</taxon>
        <taxon>Halobacteroidaceae</taxon>
        <taxon>Orenia</taxon>
    </lineage>
</organism>
<dbReference type="EMBL" id="OBDZ01000013">
    <property type="protein sequence ID" value="SNY30048.1"/>
    <property type="molecule type" value="Genomic_DNA"/>
</dbReference>
<keyword evidence="2" id="KW-1185">Reference proteome</keyword>
<evidence type="ECO:0000313" key="1">
    <source>
        <dbReference type="EMBL" id="SNY30048.1"/>
    </source>
</evidence>
<dbReference type="AlphaFoldDB" id="A0A285H2X6"/>
<accession>A0A285H2X6</accession>
<sequence>MYLISNQYNWLVIDITLHYILSTTNLYFGVMRVSEEVKEEEYNFEEDVEMAVNEIMGILFPEDKEER</sequence>
<reference evidence="2" key="1">
    <citation type="submission" date="2017-09" db="EMBL/GenBank/DDBJ databases">
        <authorList>
            <person name="Varghese N."/>
            <person name="Submissions S."/>
        </authorList>
    </citation>
    <scope>NUCLEOTIDE SEQUENCE [LARGE SCALE GENOMIC DNA]</scope>
    <source>
        <strain evidence="2">MSL47</strain>
    </source>
</reference>
<dbReference type="Proteomes" id="UP000219573">
    <property type="component" value="Unassembled WGS sequence"/>
</dbReference>
<gene>
    <name evidence="1" type="ORF">SAMN06265827_11352</name>
</gene>